<dbReference type="Proteomes" id="UP000048841">
    <property type="component" value="Unassembled WGS sequence"/>
</dbReference>
<evidence type="ECO:0000313" key="2">
    <source>
        <dbReference type="Proteomes" id="UP000048841"/>
    </source>
</evidence>
<dbReference type="Pfam" id="PF23793">
    <property type="entry name" value="LysC"/>
    <property type="match status" value="1"/>
</dbReference>
<gene>
    <name evidence="1" type="ORF">ERS137941_03946</name>
</gene>
<dbReference type="AlphaFoldDB" id="A0A0E1NCF4"/>
<dbReference type="PATRIC" id="fig|630.30.peg.4241"/>
<dbReference type="RefSeq" id="WP_005159359.1">
    <property type="nucleotide sequence ID" value="NZ_CGHW01000028.1"/>
</dbReference>
<dbReference type="InterPro" id="IPR058979">
    <property type="entry name" value="LysC-like"/>
</dbReference>
<dbReference type="EMBL" id="CGBR01000048">
    <property type="protein sequence ID" value="CFQ75487.1"/>
    <property type="molecule type" value="Genomic_DNA"/>
</dbReference>
<dbReference type="KEGG" id="yet:CH48_244"/>
<organism evidence="1 2">
    <name type="scientific">Yersinia enterocolitica</name>
    <dbReference type="NCBI Taxonomy" id="630"/>
    <lineage>
        <taxon>Bacteria</taxon>
        <taxon>Pseudomonadati</taxon>
        <taxon>Pseudomonadota</taxon>
        <taxon>Gammaproteobacteria</taxon>
        <taxon>Enterobacterales</taxon>
        <taxon>Yersiniaceae</taxon>
        <taxon>Yersinia</taxon>
    </lineage>
</organism>
<evidence type="ECO:0000313" key="1">
    <source>
        <dbReference type="EMBL" id="CFQ75487.1"/>
    </source>
</evidence>
<sequence>MTQCEIPKFTGATWSDSALYAMTLKQALRICKGRLDEVIQWRNSQINSRYRKEVP</sequence>
<name>A0A0E1NCF4_YEREN</name>
<accession>A0A0E1NCF4</accession>
<reference evidence="1 2" key="1">
    <citation type="submission" date="2015-03" db="EMBL/GenBank/DDBJ databases">
        <authorList>
            <person name="Murphy D."/>
        </authorList>
    </citation>
    <scope>NUCLEOTIDE SEQUENCE [LARGE SCALE GENOMIC DNA]</scope>
    <source>
        <strain evidence="1 2">IP26249</strain>
    </source>
</reference>
<protein>
    <submittedName>
        <fullName evidence="1">Uncharacterized protein</fullName>
    </submittedName>
</protein>
<proteinExistence type="predicted"/>